<comment type="caution">
    <text evidence="5">The sequence shown here is derived from an EMBL/GenBank/DDBJ whole genome shotgun (WGS) entry which is preliminary data.</text>
</comment>
<dbReference type="GO" id="GO:0005975">
    <property type="term" value="P:carbohydrate metabolic process"/>
    <property type="evidence" value="ECO:0007669"/>
    <property type="project" value="UniProtKB-ARBA"/>
</dbReference>
<evidence type="ECO:0000256" key="1">
    <source>
        <dbReference type="ARBA" id="ARBA00007401"/>
    </source>
</evidence>
<evidence type="ECO:0000313" key="5">
    <source>
        <dbReference type="EMBL" id="RCK59890.1"/>
    </source>
</evidence>
<evidence type="ECO:0000256" key="3">
    <source>
        <dbReference type="ARBA" id="ARBA00023295"/>
    </source>
</evidence>
<keyword evidence="2" id="KW-0378">Hydrolase</keyword>
<dbReference type="AlphaFoldDB" id="A0A367Y2Y0"/>
<dbReference type="Proteomes" id="UP000253508">
    <property type="component" value="Unassembled WGS sequence"/>
</dbReference>
<accession>A0A367Y2Y0</accession>
<dbReference type="InterPro" id="IPR040605">
    <property type="entry name" value="Glyco_hydro2_dom5"/>
</dbReference>
<keyword evidence="6" id="KW-1185">Reference proteome</keyword>
<dbReference type="InterPro" id="IPR013783">
    <property type="entry name" value="Ig-like_fold"/>
</dbReference>
<keyword evidence="3" id="KW-0326">Glycosidase</keyword>
<dbReference type="InterPro" id="IPR008964">
    <property type="entry name" value="Invasin/intimin_cell_adhesion"/>
</dbReference>
<protein>
    <recommendedName>
        <fullName evidence="4">Glycoside hydrolase family 2 domain-containing protein</fullName>
    </recommendedName>
</protein>
<dbReference type="GO" id="GO:0016798">
    <property type="term" value="F:hydrolase activity, acting on glycosyl bonds"/>
    <property type="evidence" value="ECO:0007669"/>
    <property type="project" value="UniProtKB-KW"/>
</dbReference>
<proteinExistence type="inferred from homology"/>
<dbReference type="EMBL" id="QORO01000002">
    <property type="protein sequence ID" value="RCK59890.1"/>
    <property type="molecule type" value="Genomic_DNA"/>
</dbReference>
<reference evidence="5 6" key="1">
    <citation type="submission" date="2018-07" db="EMBL/GenBank/DDBJ databases">
        <title>Microbacterium endoborsara sp. nov., a novel actinobacterium isolated from Borszczowia aralocaspica.</title>
        <authorList>
            <person name="An D."/>
        </authorList>
    </citation>
    <scope>NUCLEOTIDE SEQUENCE [LARGE SCALE GENOMIC DNA]</scope>
    <source>
        <strain evidence="5 6">C1.15228</strain>
    </source>
</reference>
<organism evidence="5 6">
    <name type="scientific">Microbacterium sorbitolivorans</name>
    <dbReference type="NCBI Taxonomy" id="1867410"/>
    <lineage>
        <taxon>Bacteria</taxon>
        <taxon>Bacillati</taxon>
        <taxon>Actinomycetota</taxon>
        <taxon>Actinomycetes</taxon>
        <taxon>Micrococcales</taxon>
        <taxon>Microbacteriaceae</taxon>
        <taxon>Microbacterium</taxon>
    </lineage>
</organism>
<dbReference type="SUPFAM" id="SSF49373">
    <property type="entry name" value="Invasin/intimin cell-adhesion fragments"/>
    <property type="match status" value="1"/>
</dbReference>
<dbReference type="Gene3D" id="2.60.40.10">
    <property type="entry name" value="Immunoglobulins"/>
    <property type="match status" value="1"/>
</dbReference>
<gene>
    <name evidence="5" type="ORF">DTO57_06980</name>
</gene>
<comment type="similarity">
    <text evidence="1">Belongs to the glycosyl hydrolase 2 family.</text>
</comment>
<evidence type="ECO:0000256" key="2">
    <source>
        <dbReference type="ARBA" id="ARBA00022801"/>
    </source>
</evidence>
<evidence type="ECO:0000259" key="4">
    <source>
        <dbReference type="Pfam" id="PF18565"/>
    </source>
</evidence>
<dbReference type="Pfam" id="PF18565">
    <property type="entry name" value="Glyco_hydro2_C5"/>
    <property type="match status" value="1"/>
</dbReference>
<dbReference type="OrthoDB" id="9762066at2"/>
<dbReference type="RefSeq" id="WP_114117504.1">
    <property type="nucleotide sequence ID" value="NZ_BMHU01000003.1"/>
</dbReference>
<evidence type="ECO:0000313" key="6">
    <source>
        <dbReference type="Proteomes" id="UP000253508"/>
    </source>
</evidence>
<feature type="domain" description="Glycoside hydrolase family 2" evidence="4">
    <location>
        <begin position="9"/>
        <end position="98"/>
    </location>
</feature>
<sequence>MPSSETRAGSSALVAGDSDLAYVALELRDADGVLVADADTEVTVTVTGSAELAGMASANPKTTERFADTTWRTFDGRAIAVIRPTDEGPAEVTARSSAGEATVALTVTAT</sequence>
<name>A0A367Y2Y0_9MICO</name>